<evidence type="ECO:0000313" key="1">
    <source>
        <dbReference type="EMBL" id="CCO48547.1"/>
    </source>
</evidence>
<dbReference type="RefSeq" id="WP_022550926.1">
    <property type="nucleotide sequence ID" value="NZ_LK391965.1"/>
</dbReference>
<proteinExistence type="predicted"/>
<dbReference type="Proteomes" id="UP000018211">
    <property type="component" value="Unassembled WGS sequence"/>
</dbReference>
<name>A0AAV2VV87_9VIBR</name>
<sequence>MAHKQAFHNSKLPDFRNAFSWGLKLTDFNDIFFVTGHADCNPNFVTQHPGDPVAQTKLILNQMQSFIEEAGYSVDDIVRTDWTFTNDVNSAQFEQIAALWEEFLSDVPVKPATGTLRYVQRLGMPDMMVEYEMMLAR</sequence>
<reference evidence="1 2" key="1">
    <citation type="journal article" date="2013" name="ISME J.">
        <title>Comparative genomics of pathogenic lineages of Vibrio nigripulchritudo identifies virulence-associated traits.</title>
        <authorList>
            <person name="Goudenege D."/>
            <person name="Labreuche Y."/>
            <person name="Krin E."/>
            <person name="Ansquer D."/>
            <person name="Mangenot S."/>
            <person name="Calteau A."/>
            <person name="Medigue C."/>
            <person name="Mazel D."/>
            <person name="Polz M.F."/>
            <person name="Le Roux F."/>
        </authorList>
    </citation>
    <scope>NUCLEOTIDE SEQUENCE [LARGE SCALE GENOMIC DNA]</scope>
    <source>
        <strain evidence="1 2">SOn1</strain>
    </source>
</reference>
<dbReference type="SUPFAM" id="SSF55298">
    <property type="entry name" value="YjgF-like"/>
    <property type="match status" value="1"/>
</dbReference>
<protein>
    <submittedName>
        <fullName evidence="1">Translation initiation inhibitor, yjgF family</fullName>
    </submittedName>
</protein>
<gene>
    <name evidence="1" type="ORF">VIBNISOn1_560082</name>
</gene>
<accession>A0AAV2VV87</accession>
<dbReference type="AlphaFoldDB" id="A0AAV2VV87"/>
<dbReference type="InterPro" id="IPR035959">
    <property type="entry name" value="RutC-like_sf"/>
</dbReference>
<dbReference type="InterPro" id="IPR006175">
    <property type="entry name" value="YjgF/YER057c/UK114"/>
</dbReference>
<dbReference type="Pfam" id="PF01042">
    <property type="entry name" value="Ribonuc_L-PSP"/>
    <property type="match status" value="1"/>
</dbReference>
<evidence type="ECO:0000313" key="2">
    <source>
        <dbReference type="Proteomes" id="UP000018211"/>
    </source>
</evidence>
<comment type="caution">
    <text evidence="1">The sequence shown here is derived from an EMBL/GenBank/DDBJ whole genome shotgun (WGS) entry which is preliminary data.</text>
</comment>
<dbReference type="Gene3D" id="3.30.1330.40">
    <property type="entry name" value="RutC-like"/>
    <property type="match status" value="1"/>
</dbReference>
<organism evidence="1 2">
    <name type="scientific">Vibrio nigripulchritudo SOn1</name>
    <dbReference type="NCBI Taxonomy" id="1238450"/>
    <lineage>
        <taxon>Bacteria</taxon>
        <taxon>Pseudomonadati</taxon>
        <taxon>Pseudomonadota</taxon>
        <taxon>Gammaproteobacteria</taxon>
        <taxon>Vibrionales</taxon>
        <taxon>Vibrionaceae</taxon>
        <taxon>Vibrio</taxon>
    </lineage>
</organism>
<dbReference type="CDD" id="cd00448">
    <property type="entry name" value="YjgF_YER057c_UK114_family"/>
    <property type="match status" value="1"/>
</dbReference>
<dbReference type="EMBL" id="CAOF01000149">
    <property type="protein sequence ID" value="CCO48547.1"/>
    <property type="molecule type" value="Genomic_DNA"/>
</dbReference>